<organism evidence="1">
    <name type="scientific">marine sediment metagenome</name>
    <dbReference type="NCBI Taxonomy" id="412755"/>
    <lineage>
        <taxon>unclassified sequences</taxon>
        <taxon>metagenomes</taxon>
        <taxon>ecological metagenomes</taxon>
    </lineage>
</organism>
<comment type="caution">
    <text evidence="1">The sequence shown here is derived from an EMBL/GenBank/DDBJ whole genome shotgun (WGS) entry which is preliminary data.</text>
</comment>
<sequence>MDEHERNELLIGELAKVNSELNRLHGVIYDFHQIEPVEAVKQAVDEVEKLREALGEQDVYWAMLQLHHPHLVGVQRDDIYAALGKERNDGANNN</sequence>
<accession>A0A0F9JA89</accession>
<dbReference type="AlphaFoldDB" id="A0A0F9JA89"/>
<gene>
    <name evidence="1" type="ORF">LCGC14_1478460</name>
</gene>
<dbReference type="EMBL" id="LAZR01010477">
    <property type="protein sequence ID" value="KKM66704.1"/>
    <property type="molecule type" value="Genomic_DNA"/>
</dbReference>
<protein>
    <submittedName>
        <fullName evidence="1">Uncharacterized protein</fullName>
    </submittedName>
</protein>
<reference evidence="1" key="1">
    <citation type="journal article" date="2015" name="Nature">
        <title>Complex archaea that bridge the gap between prokaryotes and eukaryotes.</title>
        <authorList>
            <person name="Spang A."/>
            <person name="Saw J.H."/>
            <person name="Jorgensen S.L."/>
            <person name="Zaremba-Niedzwiedzka K."/>
            <person name="Martijn J."/>
            <person name="Lind A.E."/>
            <person name="van Eijk R."/>
            <person name="Schleper C."/>
            <person name="Guy L."/>
            <person name="Ettema T.J."/>
        </authorList>
    </citation>
    <scope>NUCLEOTIDE SEQUENCE</scope>
</reference>
<name>A0A0F9JA89_9ZZZZ</name>
<proteinExistence type="predicted"/>
<evidence type="ECO:0000313" key="1">
    <source>
        <dbReference type="EMBL" id="KKM66704.1"/>
    </source>
</evidence>